<evidence type="ECO:0000313" key="2">
    <source>
        <dbReference type="Proteomes" id="UP000318288"/>
    </source>
</evidence>
<dbReference type="AlphaFoldDB" id="A0A5C6E161"/>
<organism evidence="1 2">
    <name type="scientific">Rubripirellula tenax</name>
    <dbReference type="NCBI Taxonomy" id="2528015"/>
    <lineage>
        <taxon>Bacteria</taxon>
        <taxon>Pseudomonadati</taxon>
        <taxon>Planctomycetota</taxon>
        <taxon>Planctomycetia</taxon>
        <taxon>Pirellulales</taxon>
        <taxon>Pirellulaceae</taxon>
        <taxon>Rubripirellula</taxon>
    </lineage>
</organism>
<keyword evidence="2" id="KW-1185">Reference proteome</keyword>
<accession>A0A5C6E161</accession>
<sequence>MDALIGINFLGQTAASSELWGFSERQSSAFFYDVSGDGQVTALDSLRIINKLGRSSGQEAEVIAIAQQDSLSDRDDELDWVSDRPLQQDRLVDLALSNWRRE</sequence>
<evidence type="ECO:0000313" key="1">
    <source>
        <dbReference type="EMBL" id="TWU41707.1"/>
    </source>
</evidence>
<dbReference type="EMBL" id="SJPW01000027">
    <property type="protein sequence ID" value="TWU41707.1"/>
    <property type="molecule type" value="Genomic_DNA"/>
</dbReference>
<dbReference type="Proteomes" id="UP000318288">
    <property type="component" value="Unassembled WGS sequence"/>
</dbReference>
<dbReference type="InterPro" id="IPR002105">
    <property type="entry name" value="Dockerin_1_rpt"/>
</dbReference>
<dbReference type="GO" id="GO:0000272">
    <property type="term" value="P:polysaccharide catabolic process"/>
    <property type="evidence" value="ECO:0007669"/>
    <property type="project" value="InterPro"/>
</dbReference>
<protein>
    <submittedName>
        <fullName evidence="1">Uncharacterized protein</fullName>
    </submittedName>
</protein>
<reference evidence="1 2" key="1">
    <citation type="submission" date="2019-02" db="EMBL/GenBank/DDBJ databases">
        <title>Deep-cultivation of Planctomycetes and their phenomic and genomic characterization uncovers novel biology.</title>
        <authorList>
            <person name="Wiegand S."/>
            <person name="Jogler M."/>
            <person name="Boedeker C."/>
            <person name="Pinto D."/>
            <person name="Vollmers J."/>
            <person name="Rivas-Marin E."/>
            <person name="Kohn T."/>
            <person name="Peeters S.H."/>
            <person name="Heuer A."/>
            <person name="Rast P."/>
            <person name="Oberbeckmann S."/>
            <person name="Bunk B."/>
            <person name="Jeske O."/>
            <person name="Meyerdierks A."/>
            <person name="Storesund J.E."/>
            <person name="Kallscheuer N."/>
            <person name="Luecker S."/>
            <person name="Lage O.M."/>
            <person name="Pohl T."/>
            <person name="Merkel B.J."/>
            <person name="Hornburger P."/>
            <person name="Mueller R.-W."/>
            <person name="Bruemmer F."/>
            <person name="Labrenz M."/>
            <person name="Spormann A.M."/>
            <person name="Op Den Camp H."/>
            <person name="Overmann J."/>
            <person name="Amann R."/>
            <person name="Jetten M.S.M."/>
            <person name="Mascher T."/>
            <person name="Medema M.H."/>
            <person name="Devos D.P."/>
            <person name="Kaster A.-K."/>
            <person name="Ovreas L."/>
            <person name="Rohde M."/>
            <person name="Galperin M.Y."/>
            <person name="Jogler C."/>
        </authorList>
    </citation>
    <scope>NUCLEOTIDE SEQUENCE [LARGE SCALE GENOMIC DNA]</scope>
    <source>
        <strain evidence="1 2">Poly51</strain>
    </source>
</reference>
<comment type="caution">
    <text evidence="1">The sequence shown here is derived from an EMBL/GenBank/DDBJ whole genome shotgun (WGS) entry which is preliminary data.</text>
</comment>
<proteinExistence type="predicted"/>
<dbReference type="Pfam" id="PF00404">
    <property type="entry name" value="Dockerin_1"/>
    <property type="match status" value="1"/>
</dbReference>
<name>A0A5C6E161_9BACT</name>
<dbReference type="GO" id="GO:0004553">
    <property type="term" value="F:hydrolase activity, hydrolyzing O-glycosyl compounds"/>
    <property type="evidence" value="ECO:0007669"/>
    <property type="project" value="InterPro"/>
</dbReference>
<gene>
    <name evidence="1" type="ORF">Poly51_63700</name>
</gene>